<dbReference type="AlphaFoldDB" id="A0A8S3RNH3"/>
<dbReference type="Pfam" id="PF20209">
    <property type="entry name" value="DUF6570"/>
    <property type="match status" value="1"/>
</dbReference>
<evidence type="ECO:0000259" key="1">
    <source>
        <dbReference type="Pfam" id="PF20209"/>
    </source>
</evidence>
<gene>
    <name evidence="2" type="ORF">MEDL_25085</name>
</gene>
<reference evidence="2" key="1">
    <citation type="submission" date="2021-03" db="EMBL/GenBank/DDBJ databases">
        <authorList>
            <person name="Bekaert M."/>
        </authorList>
    </citation>
    <scope>NUCLEOTIDE SEQUENCE</scope>
</reference>
<comment type="caution">
    <text evidence="2">The sequence shown here is derived from an EMBL/GenBank/DDBJ whole genome shotgun (WGS) entry which is preliminary data.</text>
</comment>
<keyword evidence="3" id="KW-1185">Reference proteome</keyword>
<organism evidence="2 3">
    <name type="scientific">Mytilus edulis</name>
    <name type="common">Blue mussel</name>
    <dbReference type="NCBI Taxonomy" id="6550"/>
    <lineage>
        <taxon>Eukaryota</taxon>
        <taxon>Metazoa</taxon>
        <taxon>Spiralia</taxon>
        <taxon>Lophotrochozoa</taxon>
        <taxon>Mollusca</taxon>
        <taxon>Bivalvia</taxon>
        <taxon>Autobranchia</taxon>
        <taxon>Pteriomorphia</taxon>
        <taxon>Mytilida</taxon>
        <taxon>Mytiloidea</taxon>
        <taxon>Mytilidae</taxon>
        <taxon>Mytilinae</taxon>
        <taxon>Mytilus</taxon>
    </lineage>
</organism>
<evidence type="ECO:0000313" key="2">
    <source>
        <dbReference type="EMBL" id="CAG2211040.1"/>
    </source>
</evidence>
<name>A0A8S3RNH3_MYTED</name>
<protein>
    <recommendedName>
        <fullName evidence="1">DUF6570 domain-containing protein</fullName>
    </recommendedName>
</protein>
<dbReference type="EMBL" id="CAJPWZ010001251">
    <property type="protein sequence ID" value="CAG2211040.1"/>
    <property type="molecule type" value="Genomic_DNA"/>
</dbReference>
<dbReference type="Proteomes" id="UP000683360">
    <property type="component" value="Unassembled WGS sequence"/>
</dbReference>
<evidence type="ECO:0000313" key="3">
    <source>
        <dbReference type="Proteomes" id="UP000683360"/>
    </source>
</evidence>
<dbReference type="OrthoDB" id="8123539at2759"/>
<dbReference type="InterPro" id="IPR046700">
    <property type="entry name" value="DUF6570"/>
</dbReference>
<accession>A0A8S3RNH3</accession>
<feature type="domain" description="DUF6570" evidence="1">
    <location>
        <begin position="78"/>
        <end position="204"/>
    </location>
</feature>
<sequence length="442" mass="49854">MDGPRYICSVCIKLKFRKQVVELDKEKYLKKGKQSKTVANQCVTSKFTSTCTVKCPIKCETINHKVWICYTCHRHLLKGTIPADASANGLQLPTIPKELKSLNILEKQLISLRIPFMKLVQLPKGNQRGIIGPCVSIPTDIQKTVNILPRTDDETQLVRCKLKRKQSYVGYSQYGFVNTKNICEALEWLKESNPYFKDTSINNAWHTGFPSSFADITVAGEDHKDNAEILEEHETQTKEGVKDQQEEDDQHVKDKGFLSDTCLQPVDIGQEILDQHFDDIFCVAPGEGSTPVSMMREEGNEAMSFPVQFPEGSFGSYDSKRQVRLTRSRYFHARLLSGDQRFSCDTSYIFYAQYLSELEQVMSKVSIALRKSTGKDKTGNTITASMLTDRNQLKSLLSSDQGLQIFDSNSRNPSILAGSIKGSLSNCTSTWDTYLVCNFFSC</sequence>
<proteinExistence type="predicted"/>